<keyword evidence="2" id="KW-0732">Signal</keyword>
<protein>
    <submittedName>
        <fullName evidence="3">Uncharacterized protein</fullName>
    </submittedName>
</protein>
<reference evidence="3" key="2">
    <citation type="submission" date="2021-09" db="EMBL/GenBank/DDBJ databases">
        <authorList>
            <person name="Gilroy R."/>
        </authorList>
    </citation>
    <scope>NUCLEOTIDE SEQUENCE</scope>
    <source>
        <strain evidence="3">316</strain>
    </source>
</reference>
<evidence type="ECO:0000313" key="4">
    <source>
        <dbReference type="Proteomes" id="UP000742631"/>
    </source>
</evidence>
<gene>
    <name evidence="3" type="ORF">K8W01_19835</name>
</gene>
<dbReference type="EMBL" id="DYYG01000063">
    <property type="protein sequence ID" value="HJE25905.1"/>
    <property type="molecule type" value="Genomic_DNA"/>
</dbReference>
<dbReference type="Proteomes" id="UP000742631">
    <property type="component" value="Unassembled WGS sequence"/>
</dbReference>
<dbReference type="AlphaFoldDB" id="A0A921E5U2"/>
<accession>A0A921E5U2</accession>
<keyword evidence="1" id="KW-1133">Transmembrane helix</keyword>
<keyword evidence="1" id="KW-0812">Transmembrane</keyword>
<evidence type="ECO:0000256" key="1">
    <source>
        <dbReference type="SAM" id="Phobius"/>
    </source>
</evidence>
<keyword evidence="1" id="KW-0472">Membrane</keyword>
<evidence type="ECO:0000313" key="3">
    <source>
        <dbReference type="EMBL" id="HJE25905.1"/>
    </source>
</evidence>
<feature type="transmembrane region" description="Helical" evidence="1">
    <location>
        <begin position="51"/>
        <end position="69"/>
    </location>
</feature>
<comment type="caution">
    <text evidence="3">The sequence shown here is derived from an EMBL/GenBank/DDBJ whole genome shotgun (WGS) entry which is preliminary data.</text>
</comment>
<name>A0A921E5U2_9HYPH</name>
<sequence length="80" mass="8447">MRHAVLAVFGWLASLNLALAQATNPAPPISETGPSGSSSPAATAAATDFNWVWISVVIALAVLVLWMVARRRQSGPPPRR</sequence>
<feature type="chain" id="PRO_5037620567" evidence="2">
    <location>
        <begin position="21"/>
        <end position="80"/>
    </location>
</feature>
<proteinExistence type="predicted"/>
<reference evidence="3" key="1">
    <citation type="journal article" date="2021" name="PeerJ">
        <title>Extensive microbial diversity within the chicken gut microbiome revealed by metagenomics and culture.</title>
        <authorList>
            <person name="Gilroy R."/>
            <person name="Ravi A."/>
            <person name="Getino M."/>
            <person name="Pursley I."/>
            <person name="Horton D.L."/>
            <person name="Alikhan N.F."/>
            <person name="Baker D."/>
            <person name="Gharbi K."/>
            <person name="Hall N."/>
            <person name="Watson M."/>
            <person name="Adriaenssens E.M."/>
            <person name="Foster-Nyarko E."/>
            <person name="Jarju S."/>
            <person name="Secka A."/>
            <person name="Antonio M."/>
            <person name="Oren A."/>
            <person name="Chaudhuri R.R."/>
            <person name="La Ragione R."/>
            <person name="Hildebrand F."/>
            <person name="Pallen M.J."/>
        </authorList>
    </citation>
    <scope>NUCLEOTIDE SEQUENCE</scope>
    <source>
        <strain evidence="3">316</strain>
    </source>
</reference>
<organism evidence="3 4">
    <name type="scientific">Methylorubrum populi</name>
    <dbReference type="NCBI Taxonomy" id="223967"/>
    <lineage>
        <taxon>Bacteria</taxon>
        <taxon>Pseudomonadati</taxon>
        <taxon>Pseudomonadota</taxon>
        <taxon>Alphaproteobacteria</taxon>
        <taxon>Hyphomicrobiales</taxon>
        <taxon>Methylobacteriaceae</taxon>
        <taxon>Methylorubrum</taxon>
    </lineage>
</organism>
<feature type="signal peptide" evidence="2">
    <location>
        <begin position="1"/>
        <end position="20"/>
    </location>
</feature>
<evidence type="ECO:0000256" key="2">
    <source>
        <dbReference type="SAM" id="SignalP"/>
    </source>
</evidence>